<evidence type="ECO:0000313" key="1">
    <source>
        <dbReference type="EMBL" id="VDN66314.1"/>
    </source>
</evidence>
<name>A0A653BD16_ECTOL</name>
<gene>
    <name evidence="1" type="ORF">POT9AD_5339</name>
</gene>
<sequence>MPQQVRTRGAVRGREATGALSLWFKRNMAPWGAMFRFSYLPLSG</sequence>
<dbReference type="EMBL" id="LR130779">
    <property type="protein sequence ID" value="VDN66314.1"/>
    <property type="molecule type" value="Genomic_DNA"/>
</dbReference>
<proteinExistence type="predicted"/>
<accession>A0A653BD16</accession>
<dbReference type="AlphaFoldDB" id="A0A653BD16"/>
<reference evidence="1" key="1">
    <citation type="submission" date="2018-11" db="EMBL/GenBank/DDBJ databases">
        <authorList>
            <consortium name="Genoscope - CEA"/>
            <person name="William W."/>
        </authorList>
    </citation>
    <scope>NUCLEOTIDE SEQUENCE [LARGE SCALE GENOMIC DNA]</scope>
    <source>
        <strain evidence="1">T9AD</strain>
    </source>
</reference>
<protein>
    <submittedName>
        <fullName evidence="1">Uncharacterized protein</fullName>
    </submittedName>
</protein>
<organism evidence="1">
    <name type="scientific">Ectopseudomonas oleovorans</name>
    <name type="common">Pseudomonas oleovorans</name>
    <dbReference type="NCBI Taxonomy" id="301"/>
    <lineage>
        <taxon>Bacteria</taxon>
        <taxon>Pseudomonadati</taxon>
        <taxon>Pseudomonadota</taxon>
        <taxon>Gammaproteobacteria</taxon>
        <taxon>Pseudomonadales</taxon>
        <taxon>Pseudomonadaceae</taxon>
        <taxon>Ectopseudomonas</taxon>
    </lineage>
</organism>